<dbReference type="Proteomes" id="UP000313359">
    <property type="component" value="Unassembled WGS sequence"/>
</dbReference>
<proteinExistence type="predicted"/>
<name>A0A5C2SHN7_9APHY</name>
<reference evidence="1" key="1">
    <citation type="journal article" date="2018" name="Genome Biol. Evol.">
        <title>Genomics and development of Lentinus tigrinus, a white-rot wood-decaying mushroom with dimorphic fruiting bodies.</title>
        <authorList>
            <person name="Wu B."/>
            <person name="Xu Z."/>
            <person name="Knudson A."/>
            <person name="Carlson A."/>
            <person name="Chen N."/>
            <person name="Kovaka S."/>
            <person name="LaButti K."/>
            <person name="Lipzen A."/>
            <person name="Pennachio C."/>
            <person name="Riley R."/>
            <person name="Schakwitz W."/>
            <person name="Umezawa K."/>
            <person name="Ohm R.A."/>
            <person name="Grigoriev I.V."/>
            <person name="Nagy L.G."/>
            <person name="Gibbons J."/>
            <person name="Hibbett D."/>
        </authorList>
    </citation>
    <scope>NUCLEOTIDE SEQUENCE [LARGE SCALE GENOMIC DNA]</scope>
    <source>
        <strain evidence="1">ALCF2SS1-6</strain>
    </source>
</reference>
<evidence type="ECO:0000313" key="1">
    <source>
        <dbReference type="EMBL" id="RPD63272.1"/>
    </source>
</evidence>
<dbReference type="OrthoDB" id="1607513at2759"/>
<protein>
    <submittedName>
        <fullName evidence="1">Uncharacterized protein</fullName>
    </submittedName>
</protein>
<keyword evidence="2" id="KW-1185">Reference proteome</keyword>
<dbReference type="AlphaFoldDB" id="A0A5C2SHN7"/>
<evidence type="ECO:0000313" key="2">
    <source>
        <dbReference type="Proteomes" id="UP000313359"/>
    </source>
</evidence>
<sequence length="115" mass="13261">MTLFGRECSRPEGIPEVWHSPLIHAKLAHLTQNEELNSKVLVRTVDTRWNMYFNVLKRGLEFNDILTELCNMAQFNKGSSRSCGSGMHLHKLIISDEEWELLEQLHRLLVGPSMS</sequence>
<dbReference type="EMBL" id="ML122256">
    <property type="protein sequence ID" value="RPD63272.1"/>
    <property type="molecule type" value="Genomic_DNA"/>
</dbReference>
<gene>
    <name evidence="1" type="ORF">L227DRAFT_561439</name>
</gene>
<accession>A0A5C2SHN7</accession>
<organism evidence="1 2">
    <name type="scientific">Lentinus tigrinus ALCF2SS1-6</name>
    <dbReference type="NCBI Taxonomy" id="1328759"/>
    <lineage>
        <taxon>Eukaryota</taxon>
        <taxon>Fungi</taxon>
        <taxon>Dikarya</taxon>
        <taxon>Basidiomycota</taxon>
        <taxon>Agaricomycotina</taxon>
        <taxon>Agaricomycetes</taxon>
        <taxon>Polyporales</taxon>
        <taxon>Polyporaceae</taxon>
        <taxon>Lentinus</taxon>
    </lineage>
</organism>